<evidence type="ECO:0000313" key="1">
    <source>
        <dbReference type="EMBL" id="ESA06573.1"/>
    </source>
</evidence>
<proteinExistence type="predicted"/>
<dbReference type="HOGENOM" id="CLU_1949954_0_0_1"/>
<protein>
    <submittedName>
        <fullName evidence="1">Uncharacterized protein</fullName>
    </submittedName>
</protein>
<dbReference type="STRING" id="747089.U9TJW3"/>
<accession>U9TJW3</accession>
<sequence>MSYVLCTNSQNLRRNHLVLKQPSPFPQILQKTKEKFHLYVHLLIIFNKKADHDKNIYKRKKPSFTQEYFEKSINDKGDEIRICKILDESGKKCDQEYKNVGSSTENLIVHLRDKDEIVMQDDTAVLKKV</sequence>
<reference evidence="1" key="1">
    <citation type="submission" date="2013-07" db="EMBL/GenBank/DDBJ databases">
        <title>The genome of an arbuscular mycorrhizal fungus provides insights into the evolution of the oldest plant symbiosis.</title>
        <authorList>
            <consortium name="DOE Joint Genome Institute"/>
            <person name="Tisserant E."/>
            <person name="Malbreil M."/>
            <person name="Kuo A."/>
            <person name="Kohler A."/>
            <person name="Symeonidi A."/>
            <person name="Balestrini R."/>
            <person name="Charron P."/>
            <person name="Duensing N."/>
            <person name="Frei-dit-Frey N."/>
            <person name="Gianinazzi-Pearson V."/>
            <person name="Gilbert B."/>
            <person name="Handa Y."/>
            <person name="Hijri M."/>
            <person name="Kaul R."/>
            <person name="Kawaguchi M."/>
            <person name="Krajinski F."/>
            <person name="Lammers P."/>
            <person name="Lapierre D."/>
            <person name="Masclaux F.G."/>
            <person name="Murat C."/>
            <person name="Morin E."/>
            <person name="Ndikumana S."/>
            <person name="Pagni M."/>
            <person name="Petitpierre D."/>
            <person name="Requena N."/>
            <person name="Rosikiewicz P."/>
            <person name="Riley R."/>
            <person name="Saito K."/>
            <person name="San Clemente H."/>
            <person name="Shapiro H."/>
            <person name="van Tuinen D."/>
            <person name="Becard G."/>
            <person name="Bonfante P."/>
            <person name="Paszkowski U."/>
            <person name="Shachar-Hill Y."/>
            <person name="Young J.P."/>
            <person name="Sanders I.R."/>
            <person name="Henrissat B."/>
            <person name="Rensing S.A."/>
            <person name="Grigoriev I.V."/>
            <person name="Corradi N."/>
            <person name="Roux C."/>
            <person name="Martin F."/>
        </authorList>
    </citation>
    <scope>NUCLEOTIDE SEQUENCE</scope>
    <source>
        <strain evidence="1">DAOM 197198</strain>
    </source>
</reference>
<organism evidence="1">
    <name type="scientific">Rhizophagus irregularis (strain DAOM 181602 / DAOM 197198 / MUCL 43194)</name>
    <name type="common">Arbuscular mycorrhizal fungus</name>
    <name type="synonym">Glomus intraradices</name>
    <dbReference type="NCBI Taxonomy" id="747089"/>
    <lineage>
        <taxon>Eukaryota</taxon>
        <taxon>Fungi</taxon>
        <taxon>Fungi incertae sedis</taxon>
        <taxon>Mucoromycota</taxon>
        <taxon>Glomeromycotina</taxon>
        <taxon>Glomeromycetes</taxon>
        <taxon>Glomerales</taxon>
        <taxon>Glomeraceae</taxon>
        <taxon>Rhizophagus</taxon>
    </lineage>
</organism>
<dbReference type="EMBL" id="KI291451">
    <property type="protein sequence ID" value="ESA06573.1"/>
    <property type="molecule type" value="Genomic_DNA"/>
</dbReference>
<name>U9TJW3_RHIID</name>
<gene>
    <name evidence="1" type="ORF">GLOINDRAFT_84979</name>
</gene>
<dbReference type="AlphaFoldDB" id="U9TJW3"/>